<dbReference type="PRINTS" id="PR00837">
    <property type="entry name" value="V5TPXLIKE"/>
</dbReference>
<dbReference type="InterPro" id="IPR018244">
    <property type="entry name" value="Allrgn_V5/Tpx1_CS"/>
</dbReference>
<dbReference type="GeneID" id="110983865"/>
<feature type="region of interest" description="Disordered" evidence="1">
    <location>
        <begin position="164"/>
        <end position="198"/>
    </location>
</feature>
<dbReference type="PANTHER" id="PTHR10334">
    <property type="entry name" value="CYSTEINE-RICH SECRETORY PROTEIN-RELATED"/>
    <property type="match status" value="1"/>
</dbReference>
<dbReference type="Proteomes" id="UP000694845">
    <property type="component" value="Unplaced"/>
</dbReference>
<name>A0A8B7Z325_ACAPL</name>
<dbReference type="OrthoDB" id="337038at2759"/>
<dbReference type="CDD" id="cd05382">
    <property type="entry name" value="CAP_GAPR1-like"/>
    <property type="match status" value="3"/>
</dbReference>
<dbReference type="InterPro" id="IPR034113">
    <property type="entry name" value="SCP_GAPR1-like"/>
</dbReference>
<feature type="domain" description="SCP" evidence="2">
    <location>
        <begin position="408"/>
        <end position="542"/>
    </location>
</feature>
<dbReference type="PROSITE" id="PS01009">
    <property type="entry name" value="CRISP_1"/>
    <property type="match status" value="3"/>
</dbReference>
<dbReference type="FunFam" id="3.40.33.10:FF:000002">
    <property type="entry name" value="Golgi-associated plant pathogenesis-related protein 1"/>
    <property type="match status" value="3"/>
</dbReference>
<dbReference type="Gene3D" id="3.40.33.10">
    <property type="entry name" value="CAP"/>
    <property type="match status" value="3"/>
</dbReference>
<sequence>MDRAGCTNPEMDLKAFQKEALSAHNKYRAKHGVPALKLSDDLCAHAQKWANHMASTNLFQHSKARGFGENIAMNFNSMTTEFTGQQVTDQWYSEIKDYNFSNTGFQSGTGHFTQVVWKDSEEMGIGKAIGSKGQVFVVGNYRPAGNMMRCYQQNVFPPGSATIAPGSAARATDERPREPDMRSALPERMDRGGGNIRSKVPQADLKQFQKDSLDVHNEYRSKHRVDSLRLSDDLCKSAQDWAEHLAEAGRLEHSKRTDIGENVAMHYSSATTQYSGKEACDQWYSELSKYDFQKPGFASGTGHFTQMVWKGSKDFGIGKAISKDGKVLVVGQYRPPGNMVGRYEENVFPRADGYRPTPSTAQTSKVTRVVRSTQYVVEEPPKTVEHVTRQVGGVKLKDADLSPSDLRTFQRDALEAHNKYRARHGAGGLSHSEDLARRAQDWAGHLAEKDEFKNSGNSDVGENIAMHYSSASTAFSGGEATDMFYRQVVKYDFKKPGFTSGAGHFTQLVWKASREMGIGKAITKEGKVIVVAFYSPPGNVMGQFDTQVSQEGK</sequence>
<dbReference type="GO" id="GO:0005576">
    <property type="term" value="C:extracellular region"/>
    <property type="evidence" value="ECO:0007669"/>
    <property type="project" value="InterPro"/>
</dbReference>
<dbReference type="KEGG" id="aplc:110983865"/>
<feature type="domain" description="SCP" evidence="2">
    <location>
        <begin position="207"/>
        <end position="341"/>
    </location>
</feature>
<evidence type="ECO:0000313" key="3">
    <source>
        <dbReference type="Proteomes" id="UP000694845"/>
    </source>
</evidence>
<feature type="domain" description="SCP" evidence="2">
    <location>
        <begin position="15"/>
        <end position="149"/>
    </location>
</feature>
<dbReference type="SMART" id="SM00198">
    <property type="entry name" value="SCP"/>
    <property type="match status" value="3"/>
</dbReference>
<proteinExistence type="predicted"/>
<reference evidence="4" key="1">
    <citation type="submission" date="2025-08" db="UniProtKB">
        <authorList>
            <consortium name="RefSeq"/>
        </authorList>
    </citation>
    <scope>IDENTIFICATION</scope>
</reference>
<accession>A0A8B7Z325</accession>
<keyword evidence="3" id="KW-1185">Reference proteome</keyword>
<dbReference type="InterPro" id="IPR035940">
    <property type="entry name" value="CAP_sf"/>
</dbReference>
<dbReference type="AlphaFoldDB" id="A0A8B7Z325"/>
<dbReference type="SUPFAM" id="SSF55797">
    <property type="entry name" value="PR-1-like"/>
    <property type="match status" value="3"/>
</dbReference>
<dbReference type="InterPro" id="IPR014044">
    <property type="entry name" value="CAP_dom"/>
</dbReference>
<evidence type="ECO:0000313" key="4">
    <source>
        <dbReference type="RefSeq" id="XP_022099175.1"/>
    </source>
</evidence>
<gene>
    <name evidence="4" type="primary">LOC110983865</name>
</gene>
<feature type="compositionally biased region" description="Basic and acidic residues" evidence="1">
    <location>
        <begin position="171"/>
        <end position="191"/>
    </location>
</feature>
<evidence type="ECO:0000256" key="1">
    <source>
        <dbReference type="SAM" id="MobiDB-lite"/>
    </source>
</evidence>
<evidence type="ECO:0000259" key="2">
    <source>
        <dbReference type="SMART" id="SM00198"/>
    </source>
</evidence>
<dbReference type="InterPro" id="IPR001283">
    <property type="entry name" value="CRISP-related"/>
</dbReference>
<dbReference type="RefSeq" id="XP_022099175.1">
    <property type="nucleotide sequence ID" value="XM_022243483.1"/>
</dbReference>
<dbReference type="Pfam" id="PF00188">
    <property type="entry name" value="CAP"/>
    <property type="match status" value="3"/>
</dbReference>
<protein>
    <submittedName>
        <fullName evidence="4">Uncharacterized protein LOC110983865 isoform X1</fullName>
    </submittedName>
</protein>
<dbReference type="InterPro" id="IPR002413">
    <property type="entry name" value="V5_allergen-like"/>
</dbReference>
<dbReference type="PRINTS" id="PR00838">
    <property type="entry name" value="V5ALLERGEN"/>
</dbReference>
<organism evidence="3 4">
    <name type="scientific">Acanthaster planci</name>
    <name type="common">Crown-of-thorns starfish</name>
    <dbReference type="NCBI Taxonomy" id="133434"/>
    <lineage>
        <taxon>Eukaryota</taxon>
        <taxon>Metazoa</taxon>
        <taxon>Echinodermata</taxon>
        <taxon>Eleutherozoa</taxon>
        <taxon>Asterozoa</taxon>
        <taxon>Asteroidea</taxon>
        <taxon>Valvatacea</taxon>
        <taxon>Valvatida</taxon>
        <taxon>Acanthasteridae</taxon>
        <taxon>Acanthaster</taxon>
    </lineage>
</organism>